<name>A0A248LF97_9NEIS</name>
<dbReference type="InterPro" id="IPR027396">
    <property type="entry name" value="DsrEFH-like"/>
</dbReference>
<dbReference type="Gene3D" id="3.40.1260.10">
    <property type="entry name" value="DsrEFH-like"/>
    <property type="match status" value="1"/>
</dbReference>
<gene>
    <name evidence="2" type="ORF">LH440_14105</name>
    <name evidence="1" type="ORF">LHGZ1_0340</name>
</gene>
<reference evidence="1" key="3">
    <citation type="submission" date="2017-06" db="EMBL/GenBank/DDBJ databases">
        <authorList>
            <person name="Kim H.J."/>
            <person name="Triplett B.A."/>
        </authorList>
    </citation>
    <scope>NUCLEOTIDE SEQUENCE</scope>
    <source>
        <strain evidence="1">HLGZ1</strain>
    </source>
</reference>
<dbReference type="EMBL" id="JAJAXM010000034">
    <property type="protein sequence ID" value="MCG9027016.1"/>
    <property type="molecule type" value="Genomic_DNA"/>
</dbReference>
<dbReference type="AlphaFoldDB" id="A0A248LF97"/>
<reference evidence="3" key="2">
    <citation type="submission" date="2017-06" db="EMBL/GenBank/DDBJ databases">
        <title>Whole genome sequence of Laribacter hongkongensis LHGZ1.</title>
        <authorList>
            <person name="Chen D."/>
            <person name="Wu H."/>
            <person name="Chen J."/>
        </authorList>
    </citation>
    <scope>NUCLEOTIDE SEQUENCE [LARGE SCALE GENOMIC DNA]</scope>
    <source>
        <strain evidence="3">LHGZ1</strain>
    </source>
</reference>
<evidence type="ECO:0000313" key="2">
    <source>
        <dbReference type="EMBL" id="MCG9027016.1"/>
    </source>
</evidence>
<accession>A0A248LF97</accession>
<dbReference type="PANTHER" id="PTHR37691:SF1">
    <property type="entry name" value="BLR3518 PROTEIN"/>
    <property type="match status" value="1"/>
</dbReference>
<evidence type="ECO:0000313" key="3">
    <source>
        <dbReference type="Proteomes" id="UP000197424"/>
    </source>
</evidence>
<dbReference type="InterPro" id="IPR003787">
    <property type="entry name" value="Sulphur_relay_DsrE/F-like"/>
</dbReference>
<sequence length="117" mass="12547">MSAQVAFHVDQADDAVFQMALGNINHTLASYAGRGEPCTAHLVLTGPAVLRLATLPDTMQLTLIELVRRGLLVEPCRNAMAAFHVTDAALPDYVQPVPAGIVRLIELQQAGSAYIRP</sequence>
<proteinExistence type="predicted"/>
<evidence type="ECO:0000313" key="4">
    <source>
        <dbReference type="Proteomes" id="UP001200247"/>
    </source>
</evidence>
<dbReference type="SUPFAM" id="SSF75169">
    <property type="entry name" value="DsrEFH-like"/>
    <property type="match status" value="1"/>
</dbReference>
<protein>
    <submittedName>
        <fullName evidence="2">DsrE family protein</fullName>
    </submittedName>
</protein>
<dbReference type="EMBL" id="CP022115">
    <property type="protein sequence ID" value="ASJ23171.1"/>
    <property type="molecule type" value="Genomic_DNA"/>
</dbReference>
<dbReference type="Proteomes" id="UP000197424">
    <property type="component" value="Chromosome"/>
</dbReference>
<reference evidence="2 4" key="4">
    <citation type="submission" date="2021-10" db="EMBL/GenBank/DDBJ databases">
        <title>Whole-genome sequencing analysis of Laribacter hongkongensis: virulence gene profiles, carbohydrate-active enzyme prediction, and antimicrobial resistance characterization.</title>
        <authorList>
            <person name="Yuan P."/>
            <person name="Zhan Y."/>
            <person name="Chen D."/>
        </authorList>
    </citation>
    <scope>NUCLEOTIDE SEQUENCE [LARGE SCALE GENOMIC DNA]</scope>
    <source>
        <strain evidence="2 4">W67</strain>
    </source>
</reference>
<dbReference type="Pfam" id="PF02635">
    <property type="entry name" value="DsrE"/>
    <property type="match status" value="1"/>
</dbReference>
<evidence type="ECO:0000313" key="1">
    <source>
        <dbReference type="EMBL" id="ASJ23171.1"/>
    </source>
</evidence>
<dbReference type="Proteomes" id="UP001200247">
    <property type="component" value="Unassembled WGS sequence"/>
</dbReference>
<organism evidence="1 3">
    <name type="scientific">Laribacter hongkongensis</name>
    <dbReference type="NCBI Taxonomy" id="168471"/>
    <lineage>
        <taxon>Bacteria</taxon>
        <taxon>Pseudomonadati</taxon>
        <taxon>Pseudomonadota</taxon>
        <taxon>Betaproteobacteria</taxon>
        <taxon>Neisseriales</taxon>
        <taxon>Aquaspirillaceae</taxon>
        <taxon>Laribacter</taxon>
    </lineage>
</organism>
<dbReference type="PANTHER" id="PTHR37691">
    <property type="entry name" value="BLR3518 PROTEIN"/>
    <property type="match status" value="1"/>
</dbReference>
<dbReference type="RefSeq" id="WP_088859940.1">
    <property type="nucleotide sequence ID" value="NZ_CP022115.1"/>
</dbReference>
<reference evidence="1" key="1">
    <citation type="journal article" date="2017" name="J. Antimicrob. Chemother.">
        <title>Emergence and genomic analysis of MDR Laribacter hongkongensis strain HLGZ1 from Guangzhou, China.</title>
        <authorList>
            <person name="Wu H.K."/>
            <person name="Chen J.H."/>
            <person name="Yang L."/>
            <person name="Li A.R."/>
            <person name="Su D.H."/>
            <person name="Lin Y.P."/>
            <person name="Chen D.Q."/>
        </authorList>
    </citation>
    <scope>NUCLEOTIDE SEQUENCE</scope>
    <source>
        <strain evidence="1">HLGZ1</strain>
    </source>
</reference>